<dbReference type="HOGENOM" id="CLU_136179_0_0_3"/>
<dbReference type="RefSeq" id="WP_009543671.1">
    <property type="nucleotide sequence ID" value="NC_010546.1"/>
</dbReference>
<keyword evidence="1" id="KW-0472">Membrane</keyword>
<dbReference type="OrthoDB" id="7022644at2"/>
<evidence type="ECO:0000313" key="2">
    <source>
        <dbReference type="EMBL" id="ACB53608.1"/>
    </source>
</evidence>
<keyword evidence="1" id="KW-0812">Transmembrane</keyword>
<dbReference type="KEGG" id="cyt:cce_4260"/>
<dbReference type="Proteomes" id="UP000001203">
    <property type="component" value="Chromosome circular"/>
</dbReference>
<keyword evidence="3" id="KW-1185">Reference proteome</keyword>
<organism evidence="2 3">
    <name type="scientific">Crocosphaera subtropica (strain ATCC 51142 / BH68)</name>
    <name type="common">Cyanothece sp. (strain ATCC 51142)</name>
    <dbReference type="NCBI Taxonomy" id="43989"/>
    <lineage>
        <taxon>Bacteria</taxon>
        <taxon>Bacillati</taxon>
        <taxon>Cyanobacteriota</taxon>
        <taxon>Cyanophyceae</taxon>
        <taxon>Oscillatoriophycideae</taxon>
        <taxon>Chroococcales</taxon>
        <taxon>Aphanothecaceae</taxon>
        <taxon>Crocosphaera</taxon>
        <taxon>Crocosphaera subtropica</taxon>
    </lineage>
</organism>
<gene>
    <name evidence="2" type="ordered locus">cce_4260</name>
</gene>
<reference evidence="2 3" key="1">
    <citation type="journal article" date="2008" name="Proc. Natl. Acad. Sci. U.S.A.">
        <title>The genome of Cyanothece 51142, a unicellular diazotrophic cyanobacterium important in the marine nitrogen cycle.</title>
        <authorList>
            <person name="Welsh E.A."/>
            <person name="Liberton M."/>
            <person name="Stoeckel J."/>
            <person name="Loh T."/>
            <person name="Elvitigala T."/>
            <person name="Wang C."/>
            <person name="Wollam A."/>
            <person name="Fulton R.S."/>
            <person name="Clifton S.W."/>
            <person name="Jacobs J.M."/>
            <person name="Aurora R."/>
            <person name="Ghosh B.K."/>
            <person name="Sherman L.A."/>
            <person name="Smith R.D."/>
            <person name="Wilson R.K."/>
            <person name="Pakrasi H.B."/>
        </authorList>
    </citation>
    <scope>NUCLEOTIDE SEQUENCE [LARGE SCALE GENOMIC DNA]</scope>
    <source>
        <strain evidence="3">ATCC 51142 / BH68</strain>
    </source>
</reference>
<protein>
    <submittedName>
        <fullName evidence="2">Uncharacterized protein</fullName>
    </submittedName>
</protein>
<dbReference type="EMBL" id="CP000806">
    <property type="protein sequence ID" value="ACB53608.1"/>
    <property type="molecule type" value="Genomic_DNA"/>
</dbReference>
<feature type="transmembrane region" description="Helical" evidence="1">
    <location>
        <begin position="81"/>
        <end position="103"/>
    </location>
</feature>
<name>B1WSM9_CROS5</name>
<sequence>MLNSSLSPAQAKIDLTLWQVEADSISSNELYVWLVDSGLPSDVACRLHELISFTKRVGNKIFNIGKIVLIKIIDFVKAHPFLVAGMGIGAVIGQAIATLIVPIPFLGQLLAPIAAVLGITITLTGAVIGNRLDKRFSGVGDDKESSLMELLQLIDAVKNGQLSVTEAYKLVENLLKKTD</sequence>
<dbReference type="eggNOG" id="ENOG50317S6">
    <property type="taxonomic scope" value="Bacteria"/>
</dbReference>
<feature type="transmembrane region" description="Helical" evidence="1">
    <location>
        <begin position="109"/>
        <end position="128"/>
    </location>
</feature>
<accession>B1WSM9</accession>
<evidence type="ECO:0000313" key="3">
    <source>
        <dbReference type="Proteomes" id="UP000001203"/>
    </source>
</evidence>
<evidence type="ECO:0000256" key="1">
    <source>
        <dbReference type="SAM" id="Phobius"/>
    </source>
</evidence>
<dbReference type="AlphaFoldDB" id="B1WSM9"/>
<proteinExistence type="predicted"/>
<keyword evidence="1" id="KW-1133">Transmembrane helix</keyword>